<evidence type="ECO:0000313" key="4">
    <source>
        <dbReference type="Proteomes" id="UP000254978"/>
    </source>
</evidence>
<evidence type="ECO:0000313" key="3">
    <source>
        <dbReference type="EMBL" id="STZ62404.1"/>
    </source>
</evidence>
<dbReference type="EMBL" id="UGQT01000001">
    <property type="protein sequence ID" value="STZ62404.1"/>
    <property type="molecule type" value="Genomic_DNA"/>
</dbReference>
<dbReference type="RefSeq" id="WP_115282082.1">
    <property type="nucleotide sequence ID" value="NZ_AP022600.1"/>
</dbReference>
<evidence type="ECO:0000259" key="2">
    <source>
        <dbReference type="Pfam" id="PF06722"/>
    </source>
</evidence>
<dbReference type="Pfam" id="PF03033">
    <property type="entry name" value="Glyco_transf_28"/>
    <property type="match status" value="1"/>
</dbReference>
<reference evidence="3 4" key="1">
    <citation type="submission" date="2018-06" db="EMBL/GenBank/DDBJ databases">
        <authorList>
            <consortium name="Pathogen Informatics"/>
            <person name="Doyle S."/>
        </authorList>
    </citation>
    <scope>NUCLEOTIDE SEQUENCE [LARGE SCALE GENOMIC DNA]</scope>
    <source>
        <strain evidence="3 4">NCTC10821</strain>
    </source>
</reference>
<sequence>MRFVLVSYGSRGDVEPAVVLARELKGRGHDVLVAVPPNLVEFAENAGLTAVACGLDSRVSMDAQREYWTMYFRTPWKFRQLSRMARETAEFASRCWSDMTDTLSSLVDGADVLITGLIFEQPAANVAEAHEIPLVTLHYFPARAHGRLLPPLPAALSRLAMQLNDWAAWRGTRAAEDAQRRTLGLAAATCPASQRIARRGSLEIQAYDAFCFPGLTAEWAPHNSRRPARRPFVGALALATPTGADERVSAWIAQGSAPVFFGFGSVPLQSPQQTIAMIARVCARLGLRAVVGAGGSDFGDVAPDEHVLVVGPVNYATIFPLCRAVVHHGGAGTAAACLRAGVPQVVLWTLPDQPSFAANLRRLKAGVGRRFSATTEKTLTADLHKALDPGYVTRAGAVARQMSTVSGSAVAAADRVEEYAHVSCGALDR</sequence>
<dbReference type="InterPro" id="IPR004276">
    <property type="entry name" value="GlycoTrans_28_N"/>
</dbReference>
<organism evidence="3 4">
    <name type="scientific">Mycolicibacterium tokaiense</name>
    <dbReference type="NCBI Taxonomy" id="39695"/>
    <lineage>
        <taxon>Bacteria</taxon>
        <taxon>Bacillati</taxon>
        <taxon>Actinomycetota</taxon>
        <taxon>Actinomycetes</taxon>
        <taxon>Mycobacteriales</taxon>
        <taxon>Mycobacteriaceae</taxon>
        <taxon>Mycolicibacterium</taxon>
    </lineage>
</organism>
<dbReference type="Gene3D" id="3.40.50.2000">
    <property type="entry name" value="Glycogen Phosphorylase B"/>
    <property type="match status" value="2"/>
</dbReference>
<dbReference type="GO" id="GO:0016758">
    <property type="term" value="F:hexosyltransferase activity"/>
    <property type="evidence" value="ECO:0007669"/>
    <property type="project" value="InterPro"/>
</dbReference>
<evidence type="ECO:0000259" key="1">
    <source>
        <dbReference type="Pfam" id="PF03033"/>
    </source>
</evidence>
<feature type="domain" description="Erythromycin biosynthesis protein CIII-like C-terminal" evidence="2">
    <location>
        <begin position="306"/>
        <end position="401"/>
    </location>
</feature>
<dbReference type="InterPro" id="IPR002213">
    <property type="entry name" value="UDP_glucos_trans"/>
</dbReference>
<dbReference type="SUPFAM" id="SSF53756">
    <property type="entry name" value="UDP-Glycosyltransferase/glycogen phosphorylase"/>
    <property type="match status" value="1"/>
</dbReference>
<keyword evidence="3" id="KW-0808">Transferase</keyword>
<dbReference type="FunFam" id="3.40.50.2000:FF:000009">
    <property type="entry name" value="Sterol 3-beta-glucosyltransferase UGT80A2"/>
    <property type="match status" value="1"/>
</dbReference>
<dbReference type="InterPro" id="IPR050426">
    <property type="entry name" value="Glycosyltransferase_28"/>
</dbReference>
<dbReference type="InterPro" id="IPR010610">
    <property type="entry name" value="EryCIII-like_C"/>
</dbReference>
<dbReference type="GO" id="GO:0008194">
    <property type="term" value="F:UDP-glycosyltransferase activity"/>
    <property type="evidence" value="ECO:0007669"/>
    <property type="project" value="InterPro"/>
</dbReference>
<gene>
    <name evidence="3" type="ORF">NCTC10821_05973</name>
</gene>
<dbReference type="OrthoDB" id="3253247at2"/>
<protein>
    <submittedName>
        <fullName evidence="3">Glycosyl transferase family protein</fullName>
        <ecNumber evidence="3">2.-.-.-</ecNumber>
    </submittedName>
</protein>
<dbReference type="GO" id="GO:0005975">
    <property type="term" value="P:carbohydrate metabolic process"/>
    <property type="evidence" value="ECO:0007669"/>
    <property type="project" value="InterPro"/>
</dbReference>
<dbReference type="EC" id="2.-.-.-" evidence="3"/>
<keyword evidence="4" id="KW-1185">Reference proteome</keyword>
<dbReference type="CDD" id="cd03784">
    <property type="entry name" value="GT1_Gtf-like"/>
    <property type="match status" value="1"/>
</dbReference>
<dbReference type="AlphaFoldDB" id="A0A378TP99"/>
<dbReference type="Proteomes" id="UP000254978">
    <property type="component" value="Unassembled WGS sequence"/>
</dbReference>
<feature type="domain" description="Glycosyltransferase family 28 N-terminal" evidence="1">
    <location>
        <begin position="3"/>
        <end position="82"/>
    </location>
</feature>
<name>A0A378TP99_9MYCO</name>
<accession>A0A378TP99</accession>
<dbReference type="PANTHER" id="PTHR48050">
    <property type="entry name" value="STEROL 3-BETA-GLUCOSYLTRANSFERASE"/>
    <property type="match status" value="1"/>
</dbReference>
<dbReference type="GO" id="GO:0033072">
    <property type="term" value="P:vancomycin biosynthetic process"/>
    <property type="evidence" value="ECO:0007669"/>
    <property type="project" value="UniProtKB-ARBA"/>
</dbReference>
<dbReference type="Pfam" id="PF06722">
    <property type="entry name" value="EryCIII-like_C"/>
    <property type="match status" value="1"/>
</dbReference>
<dbReference type="PANTHER" id="PTHR48050:SF13">
    <property type="entry name" value="STEROL 3-BETA-GLUCOSYLTRANSFERASE UGT80A2"/>
    <property type="match status" value="1"/>
</dbReference>
<proteinExistence type="predicted"/>